<reference evidence="14 15" key="1">
    <citation type="submission" date="2013-07" db="EMBL/GenBank/DDBJ databases">
        <title>Comparative Genomic and Metabolomic Analysis of Twelve Strains of Pseudoalteromonas luteoviolacea.</title>
        <authorList>
            <person name="Vynne N.G."/>
            <person name="Mansson M."/>
            <person name="Gram L."/>
        </authorList>
    </citation>
    <scope>NUCLEOTIDE SEQUENCE [LARGE SCALE GENOMIC DNA]</scope>
    <source>
        <strain evidence="14 15">DSM 6061</strain>
    </source>
</reference>
<comment type="subcellular location">
    <subcellularLocation>
        <location evidence="1">Cell membrane</location>
        <topology evidence="1">Multi-pass membrane protein</topology>
    </subcellularLocation>
</comment>
<dbReference type="EMBL" id="AUYB01000156">
    <property type="protein sequence ID" value="KZN29843.1"/>
    <property type="molecule type" value="Genomic_DNA"/>
</dbReference>
<dbReference type="Gene3D" id="3.30.450.20">
    <property type="entry name" value="PAS domain"/>
    <property type="match status" value="2"/>
</dbReference>
<keyword evidence="2" id="KW-1003">Cell membrane</keyword>
<dbReference type="Pfam" id="PF00672">
    <property type="entry name" value="HAMP"/>
    <property type="match status" value="1"/>
</dbReference>
<evidence type="ECO:0000256" key="2">
    <source>
        <dbReference type="ARBA" id="ARBA00022475"/>
    </source>
</evidence>
<dbReference type="PRINTS" id="PR00260">
    <property type="entry name" value="CHEMTRNSDUCR"/>
</dbReference>
<accession>A0A166UDP9</accession>
<dbReference type="RefSeq" id="WP_063359767.1">
    <property type="nucleotide sequence ID" value="NZ_AQHB01000049.1"/>
</dbReference>
<evidence type="ECO:0000256" key="4">
    <source>
        <dbReference type="ARBA" id="ARBA00022500"/>
    </source>
</evidence>
<evidence type="ECO:0000256" key="3">
    <source>
        <dbReference type="ARBA" id="ARBA00022481"/>
    </source>
</evidence>
<keyword evidence="5 11" id="KW-0812">Transmembrane</keyword>
<dbReference type="InterPro" id="IPR004090">
    <property type="entry name" value="Chemotax_Me-accpt_rcpt"/>
</dbReference>
<evidence type="ECO:0000256" key="9">
    <source>
        <dbReference type="ARBA" id="ARBA00029447"/>
    </source>
</evidence>
<proteinExistence type="inferred from homology"/>
<organism evidence="14 15">
    <name type="scientific">Pseudoalteromonas luteoviolacea DSM 6061</name>
    <dbReference type="NCBI Taxonomy" id="1365250"/>
    <lineage>
        <taxon>Bacteria</taxon>
        <taxon>Pseudomonadati</taxon>
        <taxon>Pseudomonadota</taxon>
        <taxon>Gammaproteobacteria</taxon>
        <taxon>Alteromonadales</taxon>
        <taxon>Pseudoalteromonadaceae</taxon>
        <taxon>Pseudoalteromonas</taxon>
    </lineage>
</organism>
<dbReference type="GO" id="GO:0006935">
    <property type="term" value="P:chemotaxis"/>
    <property type="evidence" value="ECO:0007669"/>
    <property type="project" value="UniProtKB-KW"/>
</dbReference>
<evidence type="ECO:0000313" key="14">
    <source>
        <dbReference type="EMBL" id="KZN29843.1"/>
    </source>
</evidence>
<dbReference type="InterPro" id="IPR004089">
    <property type="entry name" value="MCPsignal_dom"/>
</dbReference>
<dbReference type="Pfam" id="PF00015">
    <property type="entry name" value="MCPsignal"/>
    <property type="match status" value="1"/>
</dbReference>
<dbReference type="STRING" id="43657.S4054249_22780"/>
<dbReference type="SMART" id="SM00304">
    <property type="entry name" value="HAMP"/>
    <property type="match status" value="2"/>
</dbReference>
<dbReference type="FunFam" id="1.10.287.950:FF:000001">
    <property type="entry name" value="Methyl-accepting chemotaxis sensory transducer"/>
    <property type="match status" value="1"/>
</dbReference>
<name>A0A166UDP9_9GAMM</name>
<keyword evidence="8 10" id="KW-0807">Transducer</keyword>
<dbReference type="SUPFAM" id="SSF103190">
    <property type="entry name" value="Sensory domain-like"/>
    <property type="match status" value="1"/>
</dbReference>
<evidence type="ECO:0000256" key="5">
    <source>
        <dbReference type="ARBA" id="ARBA00022692"/>
    </source>
</evidence>
<keyword evidence="6 11" id="KW-1133">Transmembrane helix</keyword>
<dbReference type="PROSITE" id="PS50885">
    <property type="entry name" value="HAMP"/>
    <property type="match status" value="1"/>
</dbReference>
<dbReference type="Proteomes" id="UP000076643">
    <property type="component" value="Unassembled WGS sequence"/>
</dbReference>
<dbReference type="InterPro" id="IPR029151">
    <property type="entry name" value="Sensor-like_sf"/>
</dbReference>
<protein>
    <submittedName>
        <fullName evidence="14">Methyl-accepting chemotaxis protein</fullName>
    </submittedName>
</protein>
<keyword evidence="3" id="KW-0488">Methylation</keyword>
<dbReference type="PATRIC" id="fig|1365250.3.peg.5036"/>
<dbReference type="CDD" id="cd12913">
    <property type="entry name" value="PDC1_MCP_like"/>
    <property type="match status" value="1"/>
</dbReference>
<dbReference type="CDD" id="cd06225">
    <property type="entry name" value="HAMP"/>
    <property type="match status" value="1"/>
</dbReference>
<keyword evidence="15" id="KW-1185">Reference proteome</keyword>
<dbReference type="CDD" id="cd12912">
    <property type="entry name" value="PDC2_MCP_like"/>
    <property type="match status" value="1"/>
</dbReference>
<evidence type="ECO:0000256" key="7">
    <source>
        <dbReference type="ARBA" id="ARBA00023136"/>
    </source>
</evidence>
<dbReference type="PANTHER" id="PTHR32089:SF39">
    <property type="entry name" value="METHYL-ACCEPTING CHEMOTAXIS PROTEIN HLYB"/>
    <property type="match status" value="1"/>
</dbReference>
<dbReference type="Gene3D" id="1.10.287.950">
    <property type="entry name" value="Methyl-accepting chemotaxis protein"/>
    <property type="match status" value="1"/>
</dbReference>
<evidence type="ECO:0000256" key="10">
    <source>
        <dbReference type="PROSITE-ProRule" id="PRU00284"/>
    </source>
</evidence>
<keyword evidence="7 11" id="KW-0472">Membrane</keyword>
<dbReference type="GO" id="GO:0005886">
    <property type="term" value="C:plasma membrane"/>
    <property type="evidence" value="ECO:0007669"/>
    <property type="project" value="UniProtKB-SubCell"/>
</dbReference>
<evidence type="ECO:0000259" key="13">
    <source>
        <dbReference type="PROSITE" id="PS50885"/>
    </source>
</evidence>
<dbReference type="InterPro" id="IPR003660">
    <property type="entry name" value="HAMP_dom"/>
</dbReference>
<keyword evidence="4" id="KW-0145">Chemotaxis</keyword>
<feature type="domain" description="HAMP" evidence="13">
    <location>
        <begin position="298"/>
        <end position="352"/>
    </location>
</feature>
<comment type="similarity">
    <text evidence="9">Belongs to the methyl-accepting chemotaxis (MCP) protein family.</text>
</comment>
<feature type="transmembrane region" description="Helical" evidence="11">
    <location>
        <begin position="12"/>
        <end position="33"/>
    </location>
</feature>
<dbReference type="GO" id="GO:0004888">
    <property type="term" value="F:transmembrane signaling receptor activity"/>
    <property type="evidence" value="ECO:0007669"/>
    <property type="project" value="InterPro"/>
</dbReference>
<evidence type="ECO:0000313" key="15">
    <source>
        <dbReference type="Proteomes" id="UP000076643"/>
    </source>
</evidence>
<sequence>MFSAFKFTTKITLAASVVLVIVLSLFTVNNFILMRSQTQDQLTLVLQEISESVSQNIANWLNDRLDIVQSVAEGHKRSDSEEEVRRRLQTAANAGHFKNTFIGTPNGRFVLNDPNINLPSDFDATTRPWYQLAMQKRDTAFTSPYLDATTNELTITAVVPIYQNGQLSGATGGDIDMATITEIINEIDFLGFGYGFLLNGDGRILSHPNTQLNDKNMQSLFGQKLALNESFVELEIDGTEKLVSFVKMHGIKNVEWYLGVVIDKEIAYSSISSFRNMALIYMLLGVVVIVVMMQLLLKYLMRPMNHLNEAIKDIAQGEGDLTRRLVVENNDEFGELSNYFNLFVEKIHQSIAKVKETTFALEQVMEGLQSQTQDALDIYVEQTKRTDNVATAINELSSSAIEISNNAKHASELATGANTLSDDSQQALNSNIEEIGALSSKMQEAQSTIDGLDRLTASIGQVLEVIKGVSEQTNLLALNAAIEAARAGEAGRGFAVVADEVRQLAQRTQESTQEIENTIAELQQGSASAVSVMKLSIEDSSASAEKAQSAGTKMQEVSHAIESIDGMNDAVANATQEQNTVIQSLDSDIHGISDLCVQGSASLQQTLHECKSLKLQFDELENMMNKFKV</sequence>
<dbReference type="SUPFAM" id="SSF58104">
    <property type="entry name" value="Methyl-accepting chemotaxis protein (MCP) signaling domain"/>
    <property type="match status" value="1"/>
</dbReference>
<feature type="domain" description="Methyl-accepting transducer" evidence="12">
    <location>
        <begin position="357"/>
        <end position="593"/>
    </location>
</feature>
<dbReference type="InterPro" id="IPR033479">
    <property type="entry name" value="dCache_1"/>
</dbReference>
<dbReference type="CDD" id="cd11386">
    <property type="entry name" value="MCP_signal"/>
    <property type="match status" value="1"/>
</dbReference>
<evidence type="ECO:0000256" key="8">
    <source>
        <dbReference type="ARBA" id="ARBA00023224"/>
    </source>
</evidence>
<evidence type="ECO:0000256" key="6">
    <source>
        <dbReference type="ARBA" id="ARBA00022989"/>
    </source>
</evidence>
<dbReference type="AlphaFoldDB" id="A0A166UDP9"/>
<dbReference type="PROSITE" id="PS50111">
    <property type="entry name" value="CHEMOTAXIS_TRANSDUC_2"/>
    <property type="match status" value="1"/>
</dbReference>
<dbReference type="Pfam" id="PF02743">
    <property type="entry name" value="dCache_1"/>
    <property type="match status" value="1"/>
</dbReference>
<evidence type="ECO:0000256" key="1">
    <source>
        <dbReference type="ARBA" id="ARBA00004651"/>
    </source>
</evidence>
<feature type="transmembrane region" description="Helical" evidence="11">
    <location>
        <begin position="278"/>
        <end position="297"/>
    </location>
</feature>
<gene>
    <name evidence="14" type="ORF">N475_25185</name>
</gene>
<evidence type="ECO:0000256" key="11">
    <source>
        <dbReference type="SAM" id="Phobius"/>
    </source>
</evidence>
<evidence type="ECO:0000259" key="12">
    <source>
        <dbReference type="PROSITE" id="PS50111"/>
    </source>
</evidence>
<dbReference type="GO" id="GO:0007165">
    <property type="term" value="P:signal transduction"/>
    <property type="evidence" value="ECO:0007669"/>
    <property type="project" value="UniProtKB-KW"/>
</dbReference>
<dbReference type="SMART" id="SM00283">
    <property type="entry name" value="MA"/>
    <property type="match status" value="1"/>
</dbReference>
<comment type="caution">
    <text evidence="14">The sequence shown here is derived from an EMBL/GenBank/DDBJ whole genome shotgun (WGS) entry which is preliminary data.</text>
</comment>
<dbReference type="PANTHER" id="PTHR32089">
    <property type="entry name" value="METHYL-ACCEPTING CHEMOTAXIS PROTEIN MCPB"/>
    <property type="match status" value="1"/>
</dbReference>